<proteinExistence type="inferred from homology"/>
<evidence type="ECO:0000313" key="4">
    <source>
        <dbReference type="EMBL" id="MBL6205147.1"/>
    </source>
</evidence>
<feature type="region of interest" description="Disordered" evidence="2">
    <location>
        <begin position="271"/>
        <end position="294"/>
    </location>
</feature>
<dbReference type="Proteomes" id="UP000655659">
    <property type="component" value="Unassembled WGS sequence"/>
</dbReference>
<sequence length="330" mass="38022">MNENTPTTPTPHDAAFRAMMECPSVARDFLKGALPPEQLNRCDMNTLQLEPTTFVDPDLRQFACDVLWSMKTTDGRDGYIYTLTEHQSKADKYMALRMMRYVLAVIHRHLKAHACAPVVIPVLFYHGVPSPYPYSMNWPDCLDDPAFGRELYGEGRPPRVIDVGLLDDEGIRRYKQMAALMLMMKLRQKKVDLMVHLDFLSQLIQIQETHTQVVTLFNYMVKECDSASPEFIRAMAERLPRHEDDLMTIAERLELAGIEKGRQEGIEKGRLEGIEKGRQEGIEKGRQEEREKALQENYASARRMQQMGISSEKIKQILQFSDDDLRNALR</sequence>
<dbReference type="PANTHER" id="PTHR34611:SF2">
    <property type="entry name" value="INACTIVE RECOMBINATION-PROMOTING NUCLEASE-LIKE PROTEIN RPNE-RELATED"/>
    <property type="match status" value="1"/>
</dbReference>
<name>A0AAW4F8I4_ECOLX</name>
<evidence type="ECO:0000256" key="2">
    <source>
        <dbReference type="SAM" id="MobiDB-lite"/>
    </source>
</evidence>
<protein>
    <submittedName>
        <fullName evidence="4">Rpn family recombination-promoting nuclease/putative transposase</fullName>
    </submittedName>
</protein>
<dbReference type="EMBL" id="JAETYU010000024">
    <property type="protein sequence ID" value="MBL6205147.1"/>
    <property type="molecule type" value="Genomic_DNA"/>
</dbReference>
<feature type="domain" description="Transposase (putative) YhgA-like" evidence="3">
    <location>
        <begin position="10"/>
        <end position="210"/>
    </location>
</feature>
<dbReference type="InterPro" id="IPR006842">
    <property type="entry name" value="Transposase_31"/>
</dbReference>
<dbReference type="PANTHER" id="PTHR34611">
    <property type="match status" value="1"/>
</dbReference>
<evidence type="ECO:0000313" key="5">
    <source>
        <dbReference type="Proteomes" id="UP000655659"/>
    </source>
</evidence>
<gene>
    <name evidence="4" type="ORF">JNA68_18390</name>
</gene>
<evidence type="ECO:0000256" key="1">
    <source>
        <dbReference type="ARBA" id="ARBA00009787"/>
    </source>
</evidence>
<dbReference type="GO" id="GO:0006310">
    <property type="term" value="P:DNA recombination"/>
    <property type="evidence" value="ECO:0007669"/>
    <property type="project" value="TreeGrafter"/>
</dbReference>
<dbReference type="InterPro" id="IPR051699">
    <property type="entry name" value="Rpn/YhgA-like_nuclease"/>
</dbReference>
<dbReference type="GO" id="GO:1990238">
    <property type="term" value="F:double-stranded DNA endonuclease activity"/>
    <property type="evidence" value="ECO:0007669"/>
    <property type="project" value="TreeGrafter"/>
</dbReference>
<dbReference type="Pfam" id="PF04754">
    <property type="entry name" value="Transposase_31"/>
    <property type="match status" value="1"/>
</dbReference>
<dbReference type="AlphaFoldDB" id="A0AAW4F8I4"/>
<accession>A0AAW4F8I4</accession>
<dbReference type="RefSeq" id="WP_001005017.1">
    <property type="nucleotide sequence ID" value="NZ_BLJD01000024.1"/>
</dbReference>
<evidence type="ECO:0000259" key="3">
    <source>
        <dbReference type="Pfam" id="PF04754"/>
    </source>
</evidence>
<dbReference type="InterPro" id="IPR010106">
    <property type="entry name" value="RpnA"/>
</dbReference>
<organism evidence="4 5">
    <name type="scientific">Escherichia coli</name>
    <dbReference type="NCBI Taxonomy" id="562"/>
    <lineage>
        <taxon>Bacteria</taxon>
        <taxon>Pseudomonadati</taxon>
        <taxon>Pseudomonadota</taxon>
        <taxon>Gammaproteobacteria</taxon>
        <taxon>Enterobacterales</taxon>
        <taxon>Enterobacteriaceae</taxon>
        <taxon>Escherichia</taxon>
    </lineage>
</organism>
<dbReference type="NCBIfam" id="TIGR01784">
    <property type="entry name" value="T_den_put_tspse"/>
    <property type="match status" value="1"/>
</dbReference>
<comment type="caution">
    <text evidence="4">The sequence shown here is derived from an EMBL/GenBank/DDBJ whole genome shotgun (WGS) entry which is preliminary data.</text>
</comment>
<comment type="similarity">
    <text evidence="1">Belongs to the Rpn/YhgA-like nuclease family.</text>
</comment>
<reference evidence="4" key="1">
    <citation type="submission" date="2021-01" db="EMBL/GenBank/DDBJ databases">
        <title>Genomes of Escherichia coli STEC strains from raw meat-based diets for companion animals.</title>
        <authorList>
            <person name="Stevens M.J.A."/>
            <person name="Stephan R."/>
        </authorList>
    </citation>
    <scope>NUCLEOTIDE SEQUENCE</scope>
    <source>
        <strain evidence="4">ATC7-7</strain>
    </source>
</reference>